<keyword evidence="2" id="KW-0560">Oxidoreductase</keyword>
<dbReference type="Proteomes" id="UP001501295">
    <property type="component" value="Unassembled WGS sequence"/>
</dbReference>
<proteinExistence type="inferred from homology"/>
<dbReference type="SUPFAM" id="SSF51735">
    <property type="entry name" value="NAD(P)-binding Rossmann-fold domains"/>
    <property type="match status" value="1"/>
</dbReference>
<dbReference type="PRINTS" id="PR00081">
    <property type="entry name" value="GDHRDH"/>
</dbReference>
<organism evidence="3 4">
    <name type="scientific">Frondihabitans cladoniiphilus</name>
    <dbReference type="NCBI Taxonomy" id="715785"/>
    <lineage>
        <taxon>Bacteria</taxon>
        <taxon>Bacillati</taxon>
        <taxon>Actinomycetota</taxon>
        <taxon>Actinomycetes</taxon>
        <taxon>Micrococcales</taxon>
        <taxon>Microbacteriaceae</taxon>
        <taxon>Frondihabitans</taxon>
    </lineage>
</organism>
<evidence type="ECO:0000313" key="3">
    <source>
        <dbReference type="EMBL" id="GAA4686023.1"/>
    </source>
</evidence>
<dbReference type="InterPro" id="IPR002347">
    <property type="entry name" value="SDR_fam"/>
</dbReference>
<dbReference type="InterPro" id="IPR020904">
    <property type="entry name" value="Sc_DH/Rdtase_CS"/>
</dbReference>
<dbReference type="RefSeq" id="WP_345377304.1">
    <property type="nucleotide sequence ID" value="NZ_BAABLM010000012.1"/>
</dbReference>
<dbReference type="Pfam" id="PF13561">
    <property type="entry name" value="adh_short_C2"/>
    <property type="match status" value="1"/>
</dbReference>
<dbReference type="Gene3D" id="3.40.50.720">
    <property type="entry name" value="NAD(P)-binding Rossmann-like Domain"/>
    <property type="match status" value="1"/>
</dbReference>
<dbReference type="EMBL" id="BAABLM010000012">
    <property type="protein sequence ID" value="GAA4686023.1"/>
    <property type="molecule type" value="Genomic_DNA"/>
</dbReference>
<dbReference type="PANTHER" id="PTHR42760">
    <property type="entry name" value="SHORT-CHAIN DEHYDROGENASES/REDUCTASES FAMILY MEMBER"/>
    <property type="match status" value="1"/>
</dbReference>
<evidence type="ECO:0000256" key="1">
    <source>
        <dbReference type="ARBA" id="ARBA00006484"/>
    </source>
</evidence>
<sequence length="273" mass="28247">MTTDNPYDLTGRVAVVTGAARGIGRACALRLARAGADVVIVDRDLEAAKEFGESLGAESVPAEIEAMGRRSAGYQADLTDQAAVDATVDAIARDFGRIDILVNMAGGMITPADRSKPSVVPIEDIDRVFAVNLNTVVFMSQAVARVMKTTGGGSIVSATGQSAITTYKQGLLANYGASKIAVLYFMRALAAELGPDGIRANCVSPGVTLTSRIASTAGDRGVGTQDEIDAIPLRRFAQPDDIAKAVEFLASDMAGYISGQCLSVCGGAVLTPN</sequence>
<reference evidence="4" key="1">
    <citation type="journal article" date="2019" name="Int. J. Syst. Evol. Microbiol.">
        <title>The Global Catalogue of Microorganisms (GCM) 10K type strain sequencing project: providing services to taxonomists for standard genome sequencing and annotation.</title>
        <authorList>
            <consortium name="The Broad Institute Genomics Platform"/>
            <consortium name="The Broad Institute Genome Sequencing Center for Infectious Disease"/>
            <person name="Wu L."/>
            <person name="Ma J."/>
        </authorList>
    </citation>
    <scope>NUCLEOTIDE SEQUENCE [LARGE SCALE GENOMIC DNA]</scope>
    <source>
        <strain evidence="4">JCM 18956</strain>
    </source>
</reference>
<comment type="similarity">
    <text evidence="1">Belongs to the short-chain dehydrogenases/reductases (SDR) family.</text>
</comment>
<dbReference type="PRINTS" id="PR00080">
    <property type="entry name" value="SDRFAMILY"/>
</dbReference>
<dbReference type="PROSITE" id="PS00061">
    <property type="entry name" value="ADH_SHORT"/>
    <property type="match status" value="1"/>
</dbReference>
<dbReference type="InterPro" id="IPR036291">
    <property type="entry name" value="NAD(P)-bd_dom_sf"/>
</dbReference>
<dbReference type="CDD" id="cd05233">
    <property type="entry name" value="SDR_c"/>
    <property type="match status" value="1"/>
</dbReference>
<evidence type="ECO:0000313" key="4">
    <source>
        <dbReference type="Proteomes" id="UP001501295"/>
    </source>
</evidence>
<name>A0ABP8WB30_9MICO</name>
<keyword evidence="4" id="KW-1185">Reference proteome</keyword>
<dbReference type="PANTHER" id="PTHR42760:SF133">
    <property type="entry name" value="3-OXOACYL-[ACYL-CARRIER-PROTEIN] REDUCTASE"/>
    <property type="match status" value="1"/>
</dbReference>
<comment type="caution">
    <text evidence="3">The sequence shown here is derived from an EMBL/GenBank/DDBJ whole genome shotgun (WGS) entry which is preliminary data.</text>
</comment>
<protein>
    <submittedName>
        <fullName evidence="3">Glucose 1-dehydrogenase</fullName>
    </submittedName>
</protein>
<accession>A0ABP8WB30</accession>
<gene>
    <name evidence="3" type="ORF">GCM10025780_35730</name>
</gene>
<evidence type="ECO:0000256" key="2">
    <source>
        <dbReference type="ARBA" id="ARBA00023002"/>
    </source>
</evidence>